<evidence type="ECO:0000256" key="7">
    <source>
        <dbReference type="SAM" id="Phobius"/>
    </source>
</evidence>
<comment type="similarity">
    <text evidence="2">Belongs to the DoxX family.</text>
</comment>
<keyword evidence="4 7" id="KW-0812">Transmembrane</keyword>
<evidence type="ECO:0000313" key="8">
    <source>
        <dbReference type="EMBL" id="WML84896.1"/>
    </source>
</evidence>
<dbReference type="Pfam" id="PF07681">
    <property type="entry name" value="DoxX"/>
    <property type="match status" value="1"/>
</dbReference>
<keyword evidence="3" id="KW-1003">Cell membrane</keyword>
<evidence type="ECO:0000256" key="1">
    <source>
        <dbReference type="ARBA" id="ARBA00004651"/>
    </source>
</evidence>
<accession>A0AA51MKX0</accession>
<dbReference type="GO" id="GO:0005886">
    <property type="term" value="C:plasma membrane"/>
    <property type="evidence" value="ECO:0007669"/>
    <property type="project" value="UniProtKB-SubCell"/>
</dbReference>
<dbReference type="EMBL" id="CP133216">
    <property type="protein sequence ID" value="WML84896.1"/>
    <property type="molecule type" value="Genomic_DNA"/>
</dbReference>
<dbReference type="InterPro" id="IPR032808">
    <property type="entry name" value="DoxX"/>
</dbReference>
<keyword evidence="5 7" id="KW-1133">Transmembrane helix</keyword>
<dbReference type="AlphaFoldDB" id="A0AA51MKX0"/>
<evidence type="ECO:0000256" key="3">
    <source>
        <dbReference type="ARBA" id="ARBA00022475"/>
    </source>
</evidence>
<feature type="transmembrane region" description="Helical" evidence="7">
    <location>
        <begin position="92"/>
        <end position="110"/>
    </location>
</feature>
<protein>
    <submittedName>
        <fullName evidence="8">DoxX family protein</fullName>
    </submittedName>
</protein>
<organism evidence="8">
    <name type="scientific">Thiothrix subterranea</name>
    <dbReference type="NCBI Taxonomy" id="2735563"/>
    <lineage>
        <taxon>Bacteria</taxon>
        <taxon>Pseudomonadati</taxon>
        <taxon>Pseudomonadota</taxon>
        <taxon>Gammaproteobacteria</taxon>
        <taxon>Thiotrichales</taxon>
        <taxon>Thiotrichaceae</taxon>
        <taxon>Thiothrix</taxon>
    </lineage>
</organism>
<reference evidence="8" key="1">
    <citation type="submission" date="2023-08" db="EMBL/GenBank/DDBJ databases">
        <title>New molecular markers tilS and rpoB for phylogenetic and monitoring studies of the genus Thiothrix biodiversity.</title>
        <authorList>
            <person name="Ravin N.V."/>
            <person name="Smolyakov D."/>
            <person name="Markov N.D."/>
            <person name="Beletsky A.V."/>
            <person name="Mardanov A.V."/>
            <person name="Rudenko T.S."/>
            <person name="Grabovich M.Y."/>
        </authorList>
    </citation>
    <scope>NUCLEOTIDE SEQUENCE</scope>
    <source>
        <strain evidence="8">DNT52</strain>
        <plasmid evidence="8">pThsubDNT52_1</plasmid>
    </source>
</reference>
<feature type="transmembrane region" description="Helical" evidence="7">
    <location>
        <begin position="116"/>
        <end position="135"/>
    </location>
</feature>
<evidence type="ECO:0000256" key="6">
    <source>
        <dbReference type="ARBA" id="ARBA00023136"/>
    </source>
</evidence>
<name>A0AA51MKX0_9GAMM</name>
<feature type="transmembrane region" description="Helical" evidence="7">
    <location>
        <begin position="20"/>
        <end position="37"/>
    </location>
</feature>
<proteinExistence type="inferred from homology"/>
<dbReference type="PANTHER" id="PTHR33452">
    <property type="entry name" value="OXIDOREDUCTASE CATD-RELATED"/>
    <property type="match status" value="1"/>
</dbReference>
<dbReference type="RefSeq" id="WP_308871545.1">
    <property type="nucleotide sequence ID" value="NZ_CP133216.1"/>
</dbReference>
<keyword evidence="8" id="KW-0614">Plasmid</keyword>
<evidence type="ECO:0000256" key="4">
    <source>
        <dbReference type="ARBA" id="ARBA00022692"/>
    </source>
</evidence>
<feature type="transmembrane region" description="Helical" evidence="7">
    <location>
        <begin position="67"/>
        <end position="85"/>
    </location>
</feature>
<sequence>MRLHIRTFLMAERPFTQYALQPLLLLAFRLYVGWAFFVDGSVKLQSWAATLSVFREEYRVPLFAPELAAALWTGIELTLPVLVAFGVLTRPAALVLFAFNLLAVFSYPYLFTPAGAAGLLQHVIWGGMLLVLFVFGPGNLSCDRLCVSVISPRETPKPQRLYQRHTRPAD</sequence>
<geneLocation type="plasmid" evidence="8">
    <name>pThsubDNT52_1</name>
</geneLocation>
<keyword evidence="6 7" id="KW-0472">Membrane</keyword>
<evidence type="ECO:0000256" key="2">
    <source>
        <dbReference type="ARBA" id="ARBA00006679"/>
    </source>
</evidence>
<dbReference type="PANTHER" id="PTHR33452:SF1">
    <property type="entry name" value="INNER MEMBRANE PROTEIN YPHA-RELATED"/>
    <property type="match status" value="1"/>
</dbReference>
<evidence type="ECO:0000256" key="5">
    <source>
        <dbReference type="ARBA" id="ARBA00022989"/>
    </source>
</evidence>
<dbReference type="InterPro" id="IPR051907">
    <property type="entry name" value="DoxX-like_oxidoreductase"/>
</dbReference>
<comment type="subcellular location">
    <subcellularLocation>
        <location evidence="1">Cell membrane</location>
        <topology evidence="1">Multi-pass membrane protein</topology>
    </subcellularLocation>
</comment>
<gene>
    <name evidence="8" type="ORF">RCG00_00235</name>
</gene>
<dbReference type="Proteomes" id="UP001229862">
    <property type="component" value="Plasmid pThsubDNT52_1"/>
</dbReference>